<dbReference type="EMBL" id="RBNJ01000376">
    <property type="protein sequence ID" value="RUS34660.1"/>
    <property type="molecule type" value="Genomic_DNA"/>
</dbReference>
<evidence type="ECO:0000256" key="1">
    <source>
        <dbReference type="ARBA" id="ARBA00022448"/>
    </source>
</evidence>
<protein>
    <recommendedName>
        <fullName evidence="6">ABC transporter domain-containing protein</fullName>
    </recommendedName>
</protein>
<dbReference type="PANTHER" id="PTHR19229:SF36">
    <property type="entry name" value="ATP-BINDING CASSETTE SUB-FAMILY A MEMBER 2"/>
    <property type="match status" value="1"/>
</dbReference>
<gene>
    <name evidence="4" type="ORF">BC938DRAFT_479250</name>
</gene>
<keyword evidence="1" id="KW-0813">Transport</keyword>
<dbReference type="PANTHER" id="PTHR19229">
    <property type="entry name" value="ATP-BINDING CASSETTE TRANSPORTER SUBFAMILY A ABCA"/>
    <property type="match status" value="1"/>
</dbReference>
<reference evidence="4 5" key="1">
    <citation type="journal article" date="2018" name="New Phytol.">
        <title>Phylogenomics of Endogonaceae and evolution of mycorrhizas within Mucoromycota.</title>
        <authorList>
            <person name="Chang Y."/>
            <person name="Desiro A."/>
            <person name="Na H."/>
            <person name="Sandor L."/>
            <person name="Lipzen A."/>
            <person name="Clum A."/>
            <person name="Barry K."/>
            <person name="Grigoriev I.V."/>
            <person name="Martin F.M."/>
            <person name="Stajich J.E."/>
            <person name="Smith M.E."/>
            <person name="Bonito G."/>
            <person name="Spatafora J.W."/>
        </authorList>
    </citation>
    <scope>NUCLEOTIDE SEQUENCE [LARGE SCALE GENOMIC DNA]</scope>
    <source>
        <strain evidence="4 5">AD002</strain>
    </source>
</reference>
<dbReference type="Proteomes" id="UP000274822">
    <property type="component" value="Unassembled WGS sequence"/>
</dbReference>
<organism evidence="4 5">
    <name type="scientific">Jimgerdemannia flammicorona</name>
    <dbReference type="NCBI Taxonomy" id="994334"/>
    <lineage>
        <taxon>Eukaryota</taxon>
        <taxon>Fungi</taxon>
        <taxon>Fungi incertae sedis</taxon>
        <taxon>Mucoromycota</taxon>
        <taxon>Mucoromycotina</taxon>
        <taxon>Endogonomycetes</taxon>
        <taxon>Endogonales</taxon>
        <taxon>Endogonaceae</taxon>
        <taxon>Jimgerdemannia</taxon>
    </lineage>
</organism>
<dbReference type="AlphaFoldDB" id="A0A433QXY2"/>
<dbReference type="GO" id="GO:0005319">
    <property type="term" value="F:lipid transporter activity"/>
    <property type="evidence" value="ECO:0007669"/>
    <property type="project" value="TreeGrafter"/>
</dbReference>
<feature type="region of interest" description="Disordered" evidence="3">
    <location>
        <begin position="171"/>
        <end position="213"/>
    </location>
</feature>
<keyword evidence="2" id="KW-0677">Repeat</keyword>
<dbReference type="SUPFAM" id="SSF52540">
    <property type="entry name" value="P-loop containing nucleoside triphosphate hydrolases"/>
    <property type="match status" value="1"/>
</dbReference>
<evidence type="ECO:0000313" key="4">
    <source>
        <dbReference type="EMBL" id="RUS34660.1"/>
    </source>
</evidence>
<accession>A0A433QXY2</accession>
<comment type="caution">
    <text evidence="4">The sequence shown here is derived from an EMBL/GenBank/DDBJ whole genome shotgun (WGS) entry which is preliminary data.</text>
</comment>
<evidence type="ECO:0000256" key="2">
    <source>
        <dbReference type="ARBA" id="ARBA00022737"/>
    </source>
</evidence>
<dbReference type="GO" id="GO:0140359">
    <property type="term" value="F:ABC-type transporter activity"/>
    <property type="evidence" value="ECO:0007669"/>
    <property type="project" value="InterPro"/>
</dbReference>
<dbReference type="InterPro" id="IPR027417">
    <property type="entry name" value="P-loop_NTPase"/>
</dbReference>
<sequence>MSHLPQQGCCPGYIFWGRARRVLRIDRNERSSIIAGDIALTSGQIQVAGHSVYDSLASIRNSIGVVPQFDCIVVGLTVRRQLRLFARLRGVRKGPRCELVDQQTWIARSPEQIGEEAFGAKSLSLTLGNPPVLLIDEVSTGMDAAAKRFTRSILAALQPTKAIILTSGCRVQPRGNHGRRQTESAGQPAAAHGKIRRWVPARGERREQRGGEVAGAVWGTREVRGACRRRT</sequence>
<dbReference type="Gene3D" id="3.40.50.300">
    <property type="entry name" value="P-loop containing nucleotide triphosphate hydrolases"/>
    <property type="match status" value="1"/>
</dbReference>
<evidence type="ECO:0000313" key="5">
    <source>
        <dbReference type="Proteomes" id="UP000274822"/>
    </source>
</evidence>
<evidence type="ECO:0000256" key="3">
    <source>
        <dbReference type="SAM" id="MobiDB-lite"/>
    </source>
</evidence>
<dbReference type="GO" id="GO:0016020">
    <property type="term" value="C:membrane"/>
    <property type="evidence" value="ECO:0007669"/>
    <property type="project" value="InterPro"/>
</dbReference>
<name>A0A433QXY2_9FUNG</name>
<evidence type="ECO:0008006" key="6">
    <source>
        <dbReference type="Google" id="ProtNLM"/>
    </source>
</evidence>
<proteinExistence type="predicted"/>
<dbReference type="InterPro" id="IPR026082">
    <property type="entry name" value="ABCA"/>
</dbReference>
<keyword evidence="5" id="KW-1185">Reference proteome</keyword>